<sequence length="235" mass="23929">MITFDHVVKRRGRATILDDVGFEARAGRVTGFVGRNGAGKSSALRILLGLDRATSGAATIDGVPYASLRRPLTRVGAALGGAGAHPGRTAAGHLGWLASSNGIARSRVGQVLDELGLAAAARLRVGAFSLGMAQRLGLAAALLGEPEVLVLDEPVNGLDPDGIRWLRGLVRRHADGGGTVLMSSHLISELAEVADDVVIIDCGRIRAAGPAAGLAADHGGLEAAFFAVTGTGRPA</sequence>
<evidence type="ECO:0000256" key="3">
    <source>
        <dbReference type="ARBA" id="ARBA00022741"/>
    </source>
</evidence>
<dbReference type="GO" id="GO:0005524">
    <property type="term" value="F:ATP binding"/>
    <property type="evidence" value="ECO:0007669"/>
    <property type="project" value="UniProtKB-KW"/>
</dbReference>
<reference evidence="7" key="2">
    <citation type="submission" date="2018-08" db="EMBL/GenBank/DDBJ databases">
        <authorList>
            <person name="Ferrada E.E."/>
            <person name="Latorre B.A."/>
        </authorList>
    </citation>
    <scope>NUCLEOTIDE SEQUENCE [LARGE SCALE GENOMIC DNA]</scope>
    <source>
        <strain evidence="7">Propionibacterium_australiense1</strain>
    </source>
</reference>
<reference evidence="6 9" key="3">
    <citation type="submission" date="2018-10" db="EMBL/GenBank/DDBJ databases">
        <title>Propionibacterium australiense Genome Sequencing and Assembly.</title>
        <authorList>
            <person name="Bernier A.-M."/>
            <person name="Bernard K."/>
        </authorList>
    </citation>
    <scope>NUCLEOTIDE SEQUENCE [LARGE SCALE GENOMIC DNA]</scope>
    <source>
        <strain evidence="6 9">NML98A078</strain>
    </source>
</reference>
<evidence type="ECO:0000313" key="7">
    <source>
        <dbReference type="EMBL" id="SYZ33565.1"/>
    </source>
</evidence>
<dbReference type="InterPro" id="IPR003593">
    <property type="entry name" value="AAA+_ATPase"/>
</dbReference>
<dbReference type="SMART" id="SM00382">
    <property type="entry name" value="AAA"/>
    <property type="match status" value="1"/>
</dbReference>
<keyword evidence="7" id="KW-0378">Hydrolase</keyword>
<comment type="similarity">
    <text evidence="1">Belongs to the ABC transporter superfamily.</text>
</comment>
<dbReference type="InterPro" id="IPR003439">
    <property type="entry name" value="ABC_transporter-like_ATP-bd"/>
</dbReference>
<evidence type="ECO:0000259" key="5">
    <source>
        <dbReference type="PROSITE" id="PS50893"/>
    </source>
</evidence>
<dbReference type="RefSeq" id="WP_119161902.1">
    <property type="nucleotide sequence ID" value="NZ_LR134442.1"/>
</dbReference>
<name>A0A383S6D0_9ACTN</name>
<dbReference type="PANTHER" id="PTHR43335:SF4">
    <property type="entry name" value="ABC TRANSPORTER, ATP-BINDING PROTEIN"/>
    <property type="match status" value="1"/>
</dbReference>
<dbReference type="InterPro" id="IPR017871">
    <property type="entry name" value="ABC_transporter-like_CS"/>
</dbReference>
<evidence type="ECO:0000256" key="1">
    <source>
        <dbReference type="ARBA" id="ARBA00005417"/>
    </source>
</evidence>
<keyword evidence="2" id="KW-0813">Transport</keyword>
<evidence type="ECO:0000313" key="8">
    <source>
        <dbReference type="Proteomes" id="UP000263928"/>
    </source>
</evidence>
<dbReference type="InterPro" id="IPR027417">
    <property type="entry name" value="P-loop_NTPase"/>
</dbReference>
<proteinExistence type="inferred from homology"/>
<evidence type="ECO:0000313" key="9">
    <source>
        <dbReference type="Proteomes" id="UP000279336"/>
    </source>
</evidence>
<evidence type="ECO:0000256" key="2">
    <source>
        <dbReference type="ARBA" id="ARBA00022448"/>
    </source>
</evidence>
<dbReference type="PROSITE" id="PS00211">
    <property type="entry name" value="ABC_TRANSPORTER_1"/>
    <property type="match status" value="1"/>
</dbReference>
<protein>
    <submittedName>
        <fullName evidence="7">ABC transporter</fullName>
        <ecNumber evidence="7">3.6.1.3</ecNumber>
    </submittedName>
    <submittedName>
        <fullName evidence="6">ATP-binding cassette domain-containing protein</fullName>
    </submittedName>
</protein>
<accession>A0A383S6D0</accession>
<dbReference type="Gene3D" id="3.40.50.300">
    <property type="entry name" value="P-loop containing nucleotide triphosphate hydrolases"/>
    <property type="match status" value="1"/>
</dbReference>
<dbReference type="SUPFAM" id="SSF52540">
    <property type="entry name" value="P-loop containing nucleoside triphosphate hydrolases"/>
    <property type="match status" value="1"/>
</dbReference>
<keyword evidence="4 6" id="KW-0067">ATP-binding</keyword>
<evidence type="ECO:0000313" key="6">
    <source>
        <dbReference type="EMBL" id="RLP09658.1"/>
    </source>
</evidence>
<dbReference type="EC" id="3.6.1.3" evidence="7"/>
<dbReference type="Proteomes" id="UP000263928">
    <property type="component" value="Unassembled WGS sequence"/>
</dbReference>
<keyword evidence="3" id="KW-0547">Nucleotide-binding</keyword>
<evidence type="ECO:0000256" key="4">
    <source>
        <dbReference type="ARBA" id="ARBA00022840"/>
    </source>
</evidence>
<feature type="domain" description="ABC transporter" evidence="5">
    <location>
        <begin position="2"/>
        <end position="227"/>
    </location>
</feature>
<gene>
    <name evidence="6" type="ORF">D7U36_07665</name>
    <name evidence="7" type="ORF">PROPAUS_1484</name>
</gene>
<dbReference type="EMBL" id="UNQJ01000009">
    <property type="protein sequence ID" value="SYZ33565.1"/>
    <property type="molecule type" value="Genomic_DNA"/>
</dbReference>
<keyword evidence="8" id="KW-1185">Reference proteome</keyword>
<organism evidence="7 8">
    <name type="scientific">Propionibacterium australiense</name>
    <dbReference type="NCBI Taxonomy" id="119981"/>
    <lineage>
        <taxon>Bacteria</taxon>
        <taxon>Bacillati</taxon>
        <taxon>Actinomycetota</taxon>
        <taxon>Actinomycetes</taxon>
        <taxon>Propionibacteriales</taxon>
        <taxon>Propionibacteriaceae</taxon>
        <taxon>Propionibacterium</taxon>
    </lineage>
</organism>
<dbReference type="Pfam" id="PF00005">
    <property type="entry name" value="ABC_tran"/>
    <property type="match status" value="1"/>
</dbReference>
<dbReference type="PROSITE" id="PS50893">
    <property type="entry name" value="ABC_TRANSPORTER_2"/>
    <property type="match status" value="1"/>
</dbReference>
<dbReference type="EMBL" id="RCIW01000010">
    <property type="protein sequence ID" value="RLP09658.1"/>
    <property type="molecule type" value="Genomic_DNA"/>
</dbReference>
<dbReference type="OrthoDB" id="9804819at2"/>
<dbReference type="PANTHER" id="PTHR43335">
    <property type="entry name" value="ABC TRANSPORTER, ATP-BINDING PROTEIN"/>
    <property type="match status" value="1"/>
</dbReference>
<dbReference type="GO" id="GO:0016887">
    <property type="term" value="F:ATP hydrolysis activity"/>
    <property type="evidence" value="ECO:0007669"/>
    <property type="project" value="InterPro"/>
</dbReference>
<dbReference type="Proteomes" id="UP000279336">
    <property type="component" value="Unassembled WGS sequence"/>
</dbReference>
<reference evidence="8" key="1">
    <citation type="submission" date="2018-08" db="EMBL/GenBank/DDBJ databases">
        <authorList>
            <person name="Hornung B."/>
        </authorList>
    </citation>
    <scope>NUCLEOTIDE SEQUENCE [LARGE SCALE GENOMIC DNA]</scope>
</reference>
<dbReference type="AlphaFoldDB" id="A0A383S6D0"/>